<keyword evidence="2" id="KW-0677">Repeat</keyword>
<evidence type="ECO:0000313" key="6">
    <source>
        <dbReference type="Proteomes" id="UP001596047"/>
    </source>
</evidence>
<keyword evidence="3" id="KW-0106">Calcium</keyword>
<dbReference type="PANTHER" id="PTHR46682:SF1">
    <property type="entry name" value="ADHESION G-PROTEIN COUPLED RECEPTOR V1"/>
    <property type="match status" value="1"/>
</dbReference>
<feature type="domain" description="Calx-beta" evidence="4">
    <location>
        <begin position="59"/>
        <end position="158"/>
    </location>
</feature>
<organism evidence="5 6">
    <name type="scientific">Paenibacillus solisilvae</name>
    <dbReference type="NCBI Taxonomy" id="2486751"/>
    <lineage>
        <taxon>Bacteria</taxon>
        <taxon>Bacillati</taxon>
        <taxon>Bacillota</taxon>
        <taxon>Bacilli</taxon>
        <taxon>Bacillales</taxon>
        <taxon>Paenibacillaceae</taxon>
        <taxon>Paenibacillus</taxon>
    </lineage>
</organism>
<evidence type="ECO:0000259" key="4">
    <source>
        <dbReference type="SMART" id="SM00237"/>
    </source>
</evidence>
<keyword evidence="1" id="KW-0732">Signal</keyword>
<reference evidence="6" key="1">
    <citation type="journal article" date="2019" name="Int. J. Syst. Evol. Microbiol.">
        <title>The Global Catalogue of Microorganisms (GCM) 10K type strain sequencing project: providing services to taxonomists for standard genome sequencing and annotation.</title>
        <authorList>
            <consortium name="The Broad Institute Genomics Platform"/>
            <consortium name="The Broad Institute Genome Sequencing Center for Infectious Disease"/>
            <person name="Wu L."/>
            <person name="Ma J."/>
        </authorList>
    </citation>
    <scope>NUCLEOTIDE SEQUENCE [LARGE SCALE GENOMIC DNA]</scope>
    <source>
        <strain evidence="6">CGMCC 1.3240</strain>
    </source>
</reference>
<accession>A0ABW0VZ02</accession>
<evidence type="ECO:0000256" key="3">
    <source>
        <dbReference type="ARBA" id="ARBA00022837"/>
    </source>
</evidence>
<dbReference type="SUPFAM" id="SSF141072">
    <property type="entry name" value="CalX-like"/>
    <property type="match status" value="2"/>
</dbReference>
<dbReference type="Gene3D" id="2.60.40.2030">
    <property type="match status" value="2"/>
</dbReference>
<name>A0ABW0VZ02_9BACL</name>
<dbReference type="RefSeq" id="WP_379188540.1">
    <property type="nucleotide sequence ID" value="NZ_JBHSOW010000043.1"/>
</dbReference>
<evidence type="ECO:0000256" key="1">
    <source>
        <dbReference type="ARBA" id="ARBA00022729"/>
    </source>
</evidence>
<protein>
    <submittedName>
        <fullName evidence="5">Calx-beta domain-containing protein</fullName>
    </submittedName>
</protein>
<dbReference type="InterPro" id="IPR003644">
    <property type="entry name" value="Calx_beta"/>
</dbReference>
<dbReference type="Pfam" id="PF03160">
    <property type="entry name" value="Calx-beta"/>
    <property type="match status" value="2"/>
</dbReference>
<dbReference type="Proteomes" id="UP001596047">
    <property type="component" value="Unassembled WGS sequence"/>
</dbReference>
<dbReference type="InterPro" id="IPR038081">
    <property type="entry name" value="CalX-like_sf"/>
</dbReference>
<dbReference type="EMBL" id="JBHSOW010000043">
    <property type="protein sequence ID" value="MFC5649989.1"/>
    <property type="molecule type" value="Genomic_DNA"/>
</dbReference>
<evidence type="ECO:0000313" key="5">
    <source>
        <dbReference type="EMBL" id="MFC5649989.1"/>
    </source>
</evidence>
<dbReference type="InterPro" id="IPR026919">
    <property type="entry name" value="ADGRV1"/>
</dbReference>
<comment type="caution">
    <text evidence="5">The sequence shown here is derived from an EMBL/GenBank/DDBJ whole genome shotgun (WGS) entry which is preliminary data.</text>
</comment>
<sequence>MENEDYTPVKGTLTFAEDEHMKRIDIPIRDDIKYEGPENFRFALTNPTGGATLWNLIETDVFIYSDDPRHQFRFEDAAYYAIEEEGKALIKVRRSGDVSIPATIDYELIPGTAESSDYTSATTGSITFGAGEIAKILVIPITDDTLKEYQESFQIRLLDNNPDDIIIGLGTWPTTEVVIYDKDHLKPGSYL</sequence>
<dbReference type="PANTHER" id="PTHR46682">
    <property type="entry name" value="ADHESION G-PROTEIN COUPLED RECEPTOR V1"/>
    <property type="match status" value="1"/>
</dbReference>
<proteinExistence type="predicted"/>
<dbReference type="SMART" id="SM00237">
    <property type="entry name" value="Calx_beta"/>
    <property type="match status" value="1"/>
</dbReference>
<gene>
    <name evidence="5" type="ORF">ACFPYJ_12835</name>
</gene>
<evidence type="ECO:0000256" key="2">
    <source>
        <dbReference type="ARBA" id="ARBA00022737"/>
    </source>
</evidence>
<keyword evidence="6" id="KW-1185">Reference proteome</keyword>